<feature type="non-terminal residue" evidence="1">
    <location>
        <position position="187"/>
    </location>
</feature>
<name>A0A382WNP6_9ZZZZ</name>
<organism evidence="1">
    <name type="scientific">marine metagenome</name>
    <dbReference type="NCBI Taxonomy" id="408172"/>
    <lineage>
        <taxon>unclassified sequences</taxon>
        <taxon>metagenomes</taxon>
        <taxon>ecological metagenomes</taxon>
    </lineage>
</organism>
<protein>
    <submittedName>
        <fullName evidence="1">Uncharacterized protein</fullName>
    </submittedName>
</protein>
<evidence type="ECO:0000313" key="1">
    <source>
        <dbReference type="EMBL" id="SVD60220.1"/>
    </source>
</evidence>
<proteinExistence type="predicted"/>
<dbReference type="EMBL" id="UINC01161181">
    <property type="protein sequence ID" value="SVD60220.1"/>
    <property type="molecule type" value="Genomic_DNA"/>
</dbReference>
<dbReference type="AlphaFoldDB" id="A0A382WNP6"/>
<gene>
    <name evidence="1" type="ORF">METZ01_LOCUS413074</name>
</gene>
<sequence>MIVVIANGTSRSVFDITLLKKHITYGCNELYKEYSPTHLVCKEGPMIWDICRDGYTKDNKCYFKMFDRFPAMQYEMVKMAFPSGGKVLETQPQTNEFVMFGTGSTMIIYWVDPNEPSQKLEWWGDEENNSYTSETAAMKLACLNHPNENIYCIGYDYYLNRTADNIILSTRNMSTEEYDSTELFRQH</sequence>
<accession>A0A382WNP6</accession>
<reference evidence="1" key="1">
    <citation type="submission" date="2018-05" db="EMBL/GenBank/DDBJ databases">
        <authorList>
            <person name="Lanie J.A."/>
            <person name="Ng W.-L."/>
            <person name="Kazmierczak K.M."/>
            <person name="Andrzejewski T.M."/>
            <person name="Davidsen T.M."/>
            <person name="Wayne K.J."/>
            <person name="Tettelin H."/>
            <person name="Glass J.I."/>
            <person name="Rusch D."/>
            <person name="Podicherti R."/>
            <person name="Tsui H.-C.T."/>
            <person name="Winkler M.E."/>
        </authorList>
    </citation>
    <scope>NUCLEOTIDE SEQUENCE</scope>
</reference>